<reference evidence="1 2" key="1">
    <citation type="submission" date="2016-06" db="EMBL/GenBank/DDBJ databases">
        <authorList>
            <person name="Kjaerup R.B."/>
            <person name="Dalgaard T.S."/>
            <person name="Juul-Madsen H.R."/>
        </authorList>
    </citation>
    <scope>NUCLEOTIDE SEQUENCE [LARGE SCALE GENOMIC DNA]</scope>
    <source>
        <strain evidence="1 2">1127319.6</strain>
    </source>
</reference>
<dbReference type="OrthoDB" id="3534313at2"/>
<dbReference type="STRING" id="56689.GCA_001291445_05092"/>
<organism evidence="1 2">
    <name type="scientific">Mycolicibacterium mucogenicum</name>
    <name type="common">Mycobacterium mucogenicum</name>
    <dbReference type="NCBI Taxonomy" id="56689"/>
    <lineage>
        <taxon>Bacteria</taxon>
        <taxon>Bacillati</taxon>
        <taxon>Actinomycetota</taxon>
        <taxon>Actinomycetes</taxon>
        <taxon>Mycobacteriales</taxon>
        <taxon>Mycobacteriaceae</taxon>
        <taxon>Mycolicibacterium</taxon>
    </lineage>
</organism>
<dbReference type="AlphaFoldDB" id="A0A1A3GQQ8"/>
<gene>
    <name evidence="1" type="ORF">A5630_04140</name>
</gene>
<protein>
    <submittedName>
        <fullName evidence="1">Ferredoxin</fullName>
    </submittedName>
</protein>
<evidence type="ECO:0000313" key="2">
    <source>
        <dbReference type="Proteomes" id="UP000093898"/>
    </source>
</evidence>
<sequence length="94" mass="10007">MTAPHDNRLDDMSMVPVDCLRCGAAVLVRKSSWSQTSVQWSDTALGRCEERCTVEQLAAYGDRSLFLACSALSGAIDDAVRAGILPVVDGSSSD</sequence>
<dbReference type="RefSeq" id="WP_064984875.1">
    <property type="nucleotide sequence ID" value="NZ_LZLC01000214.1"/>
</dbReference>
<dbReference type="EMBL" id="LZLC01000214">
    <property type="protein sequence ID" value="OBJ37673.1"/>
    <property type="molecule type" value="Genomic_DNA"/>
</dbReference>
<evidence type="ECO:0000313" key="1">
    <source>
        <dbReference type="EMBL" id="OBJ37673.1"/>
    </source>
</evidence>
<accession>A0A1A3GQQ8</accession>
<comment type="caution">
    <text evidence="1">The sequence shown here is derived from an EMBL/GenBank/DDBJ whole genome shotgun (WGS) entry which is preliminary data.</text>
</comment>
<proteinExistence type="predicted"/>
<name>A0A1A3GQQ8_MYCMU</name>
<dbReference type="Proteomes" id="UP000093898">
    <property type="component" value="Unassembled WGS sequence"/>
</dbReference>